<dbReference type="Proteomes" id="UP000472269">
    <property type="component" value="Unplaced"/>
</dbReference>
<dbReference type="Ensembl" id="ENSACUT00000022291.1">
    <property type="protein sequence ID" value="ENSACUP00000020905.1"/>
    <property type="gene ID" value="ENSACUG00000013970.1"/>
</dbReference>
<protein>
    <submittedName>
        <fullName evidence="1">Uncharacterized protein</fullName>
    </submittedName>
</protein>
<reference evidence="1" key="1">
    <citation type="submission" date="2025-08" db="UniProtKB">
        <authorList>
            <consortium name="Ensembl"/>
        </authorList>
    </citation>
    <scope>IDENTIFICATION</scope>
</reference>
<reference evidence="1" key="2">
    <citation type="submission" date="2025-09" db="UniProtKB">
        <authorList>
            <consortium name="Ensembl"/>
        </authorList>
    </citation>
    <scope>IDENTIFICATION</scope>
</reference>
<evidence type="ECO:0000313" key="2">
    <source>
        <dbReference type="Proteomes" id="UP000472269"/>
    </source>
</evidence>
<organism evidence="1 2">
    <name type="scientific">Athene cunicularia</name>
    <name type="common">Burrowing owl</name>
    <name type="synonym">Speotyto cunicularia</name>
    <dbReference type="NCBI Taxonomy" id="194338"/>
    <lineage>
        <taxon>Eukaryota</taxon>
        <taxon>Metazoa</taxon>
        <taxon>Chordata</taxon>
        <taxon>Craniata</taxon>
        <taxon>Vertebrata</taxon>
        <taxon>Euteleostomi</taxon>
        <taxon>Archelosauria</taxon>
        <taxon>Archosauria</taxon>
        <taxon>Dinosauria</taxon>
        <taxon>Saurischia</taxon>
        <taxon>Theropoda</taxon>
        <taxon>Coelurosauria</taxon>
        <taxon>Aves</taxon>
        <taxon>Neognathae</taxon>
        <taxon>Neoaves</taxon>
        <taxon>Telluraves</taxon>
        <taxon>Strigiformes</taxon>
        <taxon>Strigidae</taxon>
        <taxon>Athene</taxon>
    </lineage>
</organism>
<sequence>LRFNLVFSKRTSQFLHKSTGSKSPCKLTAATAALKIPGAPVLCEISFCQLYDELLSNKVLLKCLVCMIPQCFKTHLHIQALLCLCRYLPVLTSPQDVILYCRSALPIFYTGMTSYGMGFLFDQFGSAVLAVSPPRFCPFNPLAGRA</sequence>
<evidence type="ECO:0000313" key="1">
    <source>
        <dbReference type="Ensembl" id="ENSACUP00000020905.1"/>
    </source>
</evidence>
<proteinExistence type="predicted"/>
<dbReference type="AlphaFoldDB" id="A0A663N7J8"/>
<keyword evidence="2" id="KW-1185">Reference proteome</keyword>
<name>A0A663N7J8_ATHCN</name>
<accession>A0A663N7J8</accession>